<dbReference type="Proteomes" id="UP000265520">
    <property type="component" value="Unassembled WGS sequence"/>
</dbReference>
<protein>
    <submittedName>
        <fullName evidence="2">Uncharacterized protein</fullName>
    </submittedName>
</protein>
<feature type="region of interest" description="Disordered" evidence="1">
    <location>
        <begin position="1"/>
        <end position="30"/>
    </location>
</feature>
<evidence type="ECO:0000313" key="3">
    <source>
        <dbReference type="Proteomes" id="UP000265520"/>
    </source>
</evidence>
<feature type="compositionally biased region" description="Basic and acidic residues" evidence="1">
    <location>
        <begin position="1"/>
        <end position="23"/>
    </location>
</feature>
<reference evidence="2 3" key="1">
    <citation type="journal article" date="2018" name="Front. Plant Sci.">
        <title>Red Clover (Trifolium pratense) and Zigzag Clover (T. medium) - A Picture of Genomic Similarities and Differences.</title>
        <authorList>
            <person name="Dluhosova J."/>
            <person name="Istvanek J."/>
            <person name="Nedelnik J."/>
            <person name="Repkova J."/>
        </authorList>
    </citation>
    <scope>NUCLEOTIDE SEQUENCE [LARGE SCALE GENOMIC DNA]</scope>
    <source>
        <strain evidence="3">cv. 10/8</strain>
        <tissue evidence="2">Leaf</tissue>
    </source>
</reference>
<keyword evidence="3" id="KW-1185">Reference proteome</keyword>
<accession>A0A392RUE1</accession>
<comment type="caution">
    <text evidence="2">The sequence shown here is derived from an EMBL/GenBank/DDBJ whole genome shotgun (WGS) entry which is preliminary data.</text>
</comment>
<feature type="non-terminal residue" evidence="2">
    <location>
        <position position="1"/>
    </location>
</feature>
<proteinExistence type="predicted"/>
<dbReference type="EMBL" id="LXQA010271451">
    <property type="protein sequence ID" value="MCI39767.1"/>
    <property type="molecule type" value="Genomic_DNA"/>
</dbReference>
<evidence type="ECO:0000313" key="2">
    <source>
        <dbReference type="EMBL" id="MCI39767.1"/>
    </source>
</evidence>
<evidence type="ECO:0000256" key="1">
    <source>
        <dbReference type="SAM" id="MobiDB-lite"/>
    </source>
</evidence>
<dbReference type="AlphaFoldDB" id="A0A392RUE1"/>
<name>A0A392RUE1_9FABA</name>
<sequence length="50" mass="5389">VNDKKRKGQDREKPYGDKSKKSGESSGGRKKVVAIALSAVKWGIDSLSAQ</sequence>
<organism evidence="2 3">
    <name type="scientific">Trifolium medium</name>
    <dbReference type="NCBI Taxonomy" id="97028"/>
    <lineage>
        <taxon>Eukaryota</taxon>
        <taxon>Viridiplantae</taxon>
        <taxon>Streptophyta</taxon>
        <taxon>Embryophyta</taxon>
        <taxon>Tracheophyta</taxon>
        <taxon>Spermatophyta</taxon>
        <taxon>Magnoliopsida</taxon>
        <taxon>eudicotyledons</taxon>
        <taxon>Gunneridae</taxon>
        <taxon>Pentapetalae</taxon>
        <taxon>rosids</taxon>
        <taxon>fabids</taxon>
        <taxon>Fabales</taxon>
        <taxon>Fabaceae</taxon>
        <taxon>Papilionoideae</taxon>
        <taxon>50 kb inversion clade</taxon>
        <taxon>NPAAA clade</taxon>
        <taxon>Hologalegina</taxon>
        <taxon>IRL clade</taxon>
        <taxon>Trifolieae</taxon>
        <taxon>Trifolium</taxon>
    </lineage>
</organism>